<evidence type="ECO:0000256" key="3">
    <source>
        <dbReference type="ARBA" id="ARBA00023274"/>
    </source>
</evidence>
<dbReference type="GO" id="GO:0003735">
    <property type="term" value="F:structural constituent of ribosome"/>
    <property type="evidence" value="ECO:0007669"/>
    <property type="project" value="InterPro"/>
</dbReference>
<keyword evidence="2" id="KW-0689">Ribosomal protein</keyword>
<keyword evidence="8" id="KW-1185">Reference proteome</keyword>
<dbReference type="InterPro" id="IPR012340">
    <property type="entry name" value="NA-bd_OB-fold"/>
</dbReference>
<dbReference type="AlphaFoldDB" id="A0A3Q2H6Q9"/>
<comment type="similarity">
    <text evidence="1">Belongs to the eukaryotic ribosomal protein eS28 family.</text>
</comment>
<evidence type="ECO:0000256" key="1">
    <source>
        <dbReference type="ARBA" id="ARBA00005943"/>
    </source>
</evidence>
<protein>
    <recommendedName>
        <fullName evidence="4">Small ribosomal subunit protein eS28</fullName>
    </recommendedName>
    <alternativeName>
        <fullName evidence="5">40S ribosomal protein S28</fullName>
    </alternativeName>
</protein>
<dbReference type="GO" id="GO:0006412">
    <property type="term" value="P:translation"/>
    <property type="evidence" value="ECO:0007669"/>
    <property type="project" value="InterPro"/>
</dbReference>
<dbReference type="GO" id="GO:0022626">
    <property type="term" value="C:cytosolic ribosome"/>
    <property type="evidence" value="ECO:0007669"/>
    <property type="project" value="UniProtKB-ARBA"/>
</dbReference>
<dbReference type="PANTHER" id="PTHR10769">
    <property type="entry name" value="40S RIBOSOMAL PROTEIN S28"/>
    <property type="match status" value="1"/>
</dbReference>
<name>A0A3Q2H6Q9_HORSE</name>
<dbReference type="GO" id="GO:1990904">
    <property type="term" value="C:ribonucleoprotein complex"/>
    <property type="evidence" value="ECO:0007669"/>
    <property type="project" value="UniProtKB-KW"/>
</dbReference>
<dbReference type="PaxDb" id="9796-ENSECAP00000029550"/>
<dbReference type="STRING" id="9796.ENSECAP00000029550"/>
<proteinExistence type="inferred from homology"/>
<evidence type="ECO:0000256" key="4">
    <source>
        <dbReference type="ARBA" id="ARBA00035146"/>
    </source>
</evidence>
<dbReference type="Pfam" id="PF01200">
    <property type="entry name" value="Ribosomal_S28e"/>
    <property type="match status" value="1"/>
</dbReference>
<dbReference type="InterPro" id="IPR000289">
    <property type="entry name" value="Ribosomal_eS28"/>
</dbReference>
<keyword evidence="3" id="KW-0687">Ribonucleoprotein</keyword>
<reference evidence="7 8" key="1">
    <citation type="journal article" date="2009" name="Science">
        <title>Genome sequence, comparative analysis, and population genetics of the domestic horse.</title>
        <authorList>
            <consortium name="Broad Institute Genome Sequencing Platform"/>
            <consortium name="Broad Institute Whole Genome Assembly Team"/>
            <person name="Wade C.M."/>
            <person name="Giulotto E."/>
            <person name="Sigurdsson S."/>
            <person name="Zoli M."/>
            <person name="Gnerre S."/>
            <person name="Imsland F."/>
            <person name="Lear T.L."/>
            <person name="Adelson D.L."/>
            <person name="Bailey E."/>
            <person name="Bellone R.R."/>
            <person name="Bloecker H."/>
            <person name="Distl O."/>
            <person name="Edgar R.C."/>
            <person name="Garber M."/>
            <person name="Leeb T."/>
            <person name="Mauceli E."/>
            <person name="MacLeod J.N."/>
            <person name="Penedo M.C.T."/>
            <person name="Raison J.M."/>
            <person name="Sharpe T."/>
            <person name="Vogel J."/>
            <person name="Andersson L."/>
            <person name="Antczak D.F."/>
            <person name="Biagi T."/>
            <person name="Binns M.M."/>
            <person name="Chowdhary B.P."/>
            <person name="Coleman S.J."/>
            <person name="Della Valle G."/>
            <person name="Fryc S."/>
            <person name="Guerin G."/>
            <person name="Hasegawa T."/>
            <person name="Hill E.W."/>
            <person name="Jurka J."/>
            <person name="Kiialainen A."/>
            <person name="Lindgren G."/>
            <person name="Liu J."/>
            <person name="Magnani E."/>
            <person name="Mickelson J.R."/>
            <person name="Murray J."/>
            <person name="Nergadze S.G."/>
            <person name="Onofrio R."/>
            <person name="Pedroni S."/>
            <person name="Piras M.F."/>
            <person name="Raudsepp T."/>
            <person name="Rocchi M."/>
            <person name="Roeed K.H."/>
            <person name="Ryder O.A."/>
            <person name="Searle S."/>
            <person name="Skow L."/>
            <person name="Swinburne J.E."/>
            <person name="Syvaenen A.C."/>
            <person name="Tozaki T."/>
            <person name="Valberg S.J."/>
            <person name="Vaudin M."/>
            <person name="White J.R."/>
            <person name="Zody M.C."/>
            <person name="Lander E.S."/>
            <person name="Lindblad-Toh K."/>
        </authorList>
    </citation>
    <scope>NUCLEOTIDE SEQUENCE [LARGE SCALE GENOMIC DNA]</scope>
    <source>
        <strain evidence="7 8">Thoroughbred</strain>
    </source>
</reference>
<comment type="subunit">
    <text evidence="6">Component of the 40S small ribosomal subunit. Part of the small subunit (SSU) processome, composed of more than 70 proteins and the RNA chaperone small nucleolar RNA (snoRNA) U3.</text>
</comment>
<sequence length="94" mass="10572">IDTSCVQLVKLAWVTKVLGRTGSQEQHTQAPMEFMDNTSFSIICNVKGPMSKGTPNIWAFSSYLKVIGFQFDSILLVGRQISMAFLHVLKQLFF</sequence>
<dbReference type="SUPFAM" id="SSF50249">
    <property type="entry name" value="Nucleic acid-binding proteins"/>
    <property type="match status" value="1"/>
</dbReference>
<reference evidence="7" key="3">
    <citation type="submission" date="2025-09" db="UniProtKB">
        <authorList>
            <consortium name="Ensembl"/>
        </authorList>
    </citation>
    <scope>IDENTIFICATION</scope>
    <source>
        <strain evidence="7">Thoroughbred</strain>
    </source>
</reference>
<dbReference type="Gene3D" id="2.40.50.140">
    <property type="entry name" value="Nucleic acid-binding proteins"/>
    <property type="match status" value="1"/>
</dbReference>
<reference evidence="7" key="2">
    <citation type="submission" date="2025-08" db="UniProtKB">
        <authorList>
            <consortium name="Ensembl"/>
        </authorList>
    </citation>
    <scope>IDENTIFICATION</scope>
    <source>
        <strain evidence="7">Thoroughbred</strain>
    </source>
</reference>
<dbReference type="Proteomes" id="UP000002281">
    <property type="component" value="Chromosome 3"/>
</dbReference>
<evidence type="ECO:0000313" key="7">
    <source>
        <dbReference type="Ensembl" id="ENSECAP00000029550.2"/>
    </source>
</evidence>
<evidence type="ECO:0000256" key="6">
    <source>
        <dbReference type="ARBA" id="ARBA00046579"/>
    </source>
</evidence>
<evidence type="ECO:0000256" key="5">
    <source>
        <dbReference type="ARBA" id="ARBA00035453"/>
    </source>
</evidence>
<dbReference type="Ensembl" id="ENSECAT00000037892.2">
    <property type="protein sequence ID" value="ENSECAP00000029550.2"/>
    <property type="gene ID" value="ENSECAG00000032746.2"/>
</dbReference>
<evidence type="ECO:0000256" key="2">
    <source>
        <dbReference type="ARBA" id="ARBA00022980"/>
    </source>
</evidence>
<dbReference type="InParanoid" id="A0A3Q2H6Q9"/>
<evidence type="ECO:0000313" key="8">
    <source>
        <dbReference type="Proteomes" id="UP000002281"/>
    </source>
</evidence>
<dbReference type="GeneTree" id="ENSGT01090000260919"/>
<dbReference type="PANTHER" id="PTHR10769:SF3">
    <property type="entry name" value="SMALL RIBOSOMAL SUBUNIT PROTEIN ES28"/>
    <property type="match status" value="1"/>
</dbReference>
<accession>A0A3Q2H6Q9</accession>
<organism evidence="7 8">
    <name type="scientific">Equus caballus</name>
    <name type="common">Horse</name>
    <dbReference type="NCBI Taxonomy" id="9796"/>
    <lineage>
        <taxon>Eukaryota</taxon>
        <taxon>Metazoa</taxon>
        <taxon>Chordata</taxon>
        <taxon>Craniata</taxon>
        <taxon>Vertebrata</taxon>
        <taxon>Euteleostomi</taxon>
        <taxon>Mammalia</taxon>
        <taxon>Eutheria</taxon>
        <taxon>Laurasiatheria</taxon>
        <taxon>Perissodactyla</taxon>
        <taxon>Equidae</taxon>
        <taxon>Equus</taxon>
    </lineage>
</organism>